<protein>
    <submittedName>
        <fullName evidence="1">Uncharacterized protein</fullName>
    </submittedName>
</protein>
<dbReference type="EMBL" id="JAPNUD010000037">
    <property type="protein sequence ID" value="MDA0642231.1"/>
    <property type="molecule type" value="Genomic_DNA"/>
</dbReference>
<sequence>MTVSFGGQRHQFQCPLCDLSIAGSRGGTPRARIRAAWDLHLEGCDGRIVDPIRLRAMTRDAAREEAERLRETESPADD</sequence>
<proteinExistence type="predicted"/>
<evidence type="ECO:0000313" key="2">
    <source>
        <dbReference type="Proteomes" id="UP001212498"/>
    </source>
</evidence>
<name>A0ABT4SYA5_9ACTN</name>
<keyword evidence="2" id="KW-1185">Reference proteome</keyword>
<organism evidence="1 2">
    <name type="scientific">Nonomuraea ferruginea</name>
    <dbReference type="NCBI Taxonomy" id="46174"/>
    <lineage>
        <taxon>Bacteria</taxon>
        <taxon>Bacillati</taxon>
        <taxon>Actinomycetota</taxon>
        <taxon>Actinomycetes</taxon>
        <taxon>Streptosporangiales</taxon>
        <taxon>Streptosporangiaceae</taxon>
        <taxon>Nonomuraea</taxon>
    </lineage>
</organism>
<reference evidence="1 2" key="1">
    <citation type="submission" date="2022-11" db="EMBL/GenBank/DDBJ databases">
        <title>Nonomuraea corallina sp. nov., a new species of the genus Nonomuraea isolated from sea side sediment in Thai sea.</title>
        <authorList>
            <person name="Ngamcharungchit C."/>
            <person name="Matsumoto A."/>
            <person name="Suriyachadkun C."/>
            <person name="Panbangred W."/>
            <person name="Inahashi Y."/>
            <person name="Intra B."/>
        </authorList>
    </citation>
    <scope>NUCLEOTIDE SEQUENCE [LARGE SCALE GENOMIC DNA]</scope>
    <source>
        <strain evidence="1 2">DSM 43553</strain>
    </source>
</reference>
<gene>
    <name evidence="1" type="ORF">OUY24_16475</name>
</gene>
<comment type="caution">
    <text evidence="1">The sequence shown here is derived from an EMBL/GenBank/DDBJ whole genome shotgun (WGS) entry which is preliminary data.</text>
</comment>
<accession>A0ABT4SYA5</accession>
<dbReference type="RefSeq" id="WP_271276822.1">
    <property type="nucleotide sequence ID" value="NZ_BAABFD010000004.1"/>
</dbReference>
<evidence type="ECO:0000313" key="1">
    <source>
        <dbReference type="EMBL" id="MDA0642231.1"/>
    </source>
</evidence>
<dbReference type="Proteomes" id="UP001212498">
    <property type="component" value="Unassembled WGS sequence"/>
</dbReference>